<evidence type="ECO:0000313" key="3">
    <source>
        <dbReference type="Proteomes" id="UP000029734"/>
    </source>
</evidence>
<keyword evidence="3" id="KW-1185">Reference proteome</keyword>
<organism evidence="2 3">
    <name type="scientific">Paenibacillus wynnii</name>
    <dbReference type="NCBI Taxonomy" id="268407"/>
    <lineage>
        <taxon>Bacteria</taxon>
        <taxon>Bacillati</taxon>
        <taxon>Bacillota</taxon>
        <taxon>Bacilli</taxon>
        <taxon>Bacillales</taxon>
        <taxon>Paenibacillaceae</taxon>
        <taxon>Paenibacillus</taxon>
    </lineage>
</organism>
<dbReference type="eggNOG" id="COG3173">
    <property type="taxonomic scope" value="Bacteria"/>
</dbReference>
<dbReference type="Proteomes" id="UP000029734">
    <property type="component" value="Unassembled WGS sequence"/>
</dbReference>
<dbReference type="InterPro" id="IPR002575">
    <property type="entry name" value="Aminoglycoside_PTrfase"/>
</dbReference>
<gene>
    <name evidence="2" type="ORF">PWYN_21095</name>
</gene>
<evidence type="ECO:0000313" key="2">
    <source>
        <dbReference type="EMBL" id="KGE17141.1"/>
    </source>
</evidence>
<sequence length="302" mass="35446">MTLEPTLEEINELFQLHHIRDEIVMIKKLSGTTSGLVYRLDSQLNNHYILKFDDPDQVRLVSDFLKHHPNSTLMPKVLYTASDHSHLIYSYIKGTTHFNRGQKINWLRVLVHELFNTYSKYPKANIWGRLEYPLLSWKEFNEIGIEEARNNIGDLLTTEDYNFVKSLVNKLFKEEGKQAERYLLHGDTGVHNFVFDNSTLMGVIDPSPMVGPLIYDFLYAFCSSPDDLDINTLFAAFEDLDIEESYMDRSRLMDEVSVQLYCRIGLSKKHHPHDLSEYLEAWEYWKAQIRRTKDDHTDYNAI</sequence>
<comment type="caution">
    <text evidence="2">The sequence shown here is derived from an EMBL/GenBank/DDBJ whole genome shotgun (WGS) entry which is preliminary data.</text>
</comment>
<dbReference type="Gene3D" id="3.90.1200.10">
    <property type="match status" value="1"/>
</dbReference>
<reference evidence="2 3" key="2">
    <citation type="submission" date="2014-10" db="EMBL/GenBank/DDBJ databases">
        <title>Comparative genomics of the Paenibacillus odorifer group.</title>
        <authorList>
            <person name="Tsai Y.-C."/>
            <person name="Martin N."/>
            <person name="Korlach J."/>
            <person name="Wiedmann M."/>
        </authorList>
    </citation>
    <scope>NUCLEOTIDE SEQUENCE [LARGE SCALE GENOMIC DNA]</scope>
    <source>
        <strain evidence="2 3">DSM 18334</strain>
    </source>
</reference>
<protein>
    <recommendedName>
        <fullName evidence="1">Aminoglycoside phosphotransferase domain-containing protein</fullName>
    </recommendedName>
</protein>
<dbReference type="Pfam" id="PF01636">
    <property type="entry name" value="APH"/>
    <property type="match status" value="1"/>
</dbReference>
<dbReference type="STRING" id="268407.PWYN_21095"/>
<dbReference type="EMBL" id="JQCR01000003">
    <property type="protein sequence ID" value="KGE17141.1"/>
    <property type="molecule type" value="Genomic_DNA"/>
</dbReference>
<evidence type="ECO:0000259" key="1">
    <source>
        <dbReference type="Pfam" id="PF01636"/>
    </source>
</evidence>
<name>A0A098M515_9BACL</name>
<accession>A0A098M515</accession>
<feature type="domain" description="Aminoglycoside phosphotransferase" evidence="1">
    <location>
        <begin position="27"/>
        <end position="227"/>
    </location>
</feature>
<proteinExistence type="predicted"/>
<dbReference type="AlphaFoldDB" id="A0A098M515"/>
<dbReference type="SUPFAM" id="SSF56112">
    <property type="entry name" value="Protein kinase-like (PK-like)"/>
    <property type="match status" value="1"/>
</dbReference>
<reference evidence="2 3" key="1">
    <citation type="submission" date="2014-08" db="EMBL/GenBank/DDBJ databases">
        <authorList>
            <person name="den Bakker H.C."/>
        </authorList>
    </citation>
    <scope>NUCLEOTIDE SEQUENCE [LARGE SCALE GENOMIC DNA]</scope>
    <source>
        <strain evidence="2 3">DSM 18334</strain>
    </source>
</reference>
<dbReference type="OrthoDB" id="2363646at2"/>
<dbReference type="InterPro" id="IPR011009">
    <property type="entry name" value="Kinase-like_dom_sf"/>
</dbReference>
<dbReference type="RefSeq" id="WP_036655638.1">
    <property type="nucleotide sequence ID" value="NZ_JQCR01000003.1"/>
</dbReference>